<dbReference type="RefSeq" id="WP_025354263.1">
    <property type="nucleotide sequence ID" value="NZ_BAAABQ010000087.1"/>
</dbReference>
<dbReference type="InterPro" id="IPR024520">
    <property type="entry name" value="DUF3558"/>
</dbReference>
<organism evidence="1 2">
    <name type="scientific">Kutzneria viridogrisea</name>
    <dbReference type="NCBI Taxonomy" id="47990"/>
    <lineage>
        <taxon>Bacteria</taxon>
        <taxon>Bacillati</taxon>
        <taxon>Actinomycetota</taxon>
        <taxon>Actinomycetes</taxon>
        <taxon>Pseudonocardiales</taxon>
        <taxon>Pseudonocardiaceae</taxon>
        <taxon>Kutzneria</taxon>
    </lineage>
</organism>
<dbReference type="PROSITE" id="PS51257">
    <property type="entry name" value="PROKAR_LIPOPROTEIN"/>
    <property type="match status" value="1"/>
</dbReference>
<evidence type="ECO:0000313" key="1">
    <source>
        <dbReference type="EMBL" id="MBA8931004.1"/>
    </source>
</evidence>
<sequence>MRKRDLLVVGLAAAALTGCGAPGQPAAEPGKAATLSEDVIPYDTTVFMTNRNPVLPADGGCGPVTRDFLVQIGMTLDKYEKPSTDSSGKTCSIYTRDAQLQVASAHKPFGDYWRSRASETSDPAATSSLGGFRRFILQGTYYAVEYPDKYNETYRSSPRKCNLAIDTGAPVPLTLTYTGTETTEFRQTCASAEKYATALLSKLDPGGGSRVG</sequence>
<reference evidence="1 2" key="1">
    <citation type="submission" date="2020-08" db="EMBL/GenBank/DDBJ databases">
        <title>Genomic Encyclopedia of Archaeal and Bacterial Type Strains, Phase II (KMG-II): from individual species to whole genera.</title>
        <authorList>
            <person name="Goeker M."/>
        </authorList>
    </citation>
    <scope>NUCLEOTIDE SEQUENCE [LARGE SCALE GENOMIC DNA]</scope>
    <source>
        <strain evidence="1 2">DSM 43850</strain>
    </source>
</reference>
<protein>
    <recommendedName>
        <fullName evidence="3">DUF3558 domain-containing protein</fullName>
    </recommendedName>
</protein>
<gene>
    <name evidence="1" type="ORF">BC739_008251</name>
</gene>
<proteinExistence type="predicted"/>
<dbReference type="Proteomes" id="UP000517916">
    <property type="component" value="Unassembled WGS sequence"/>
</dbReference>
<evidence type="ECO:0000313" key="2">
    <source>
        <dbReference type="Proteomes" id="UP000517916"/>
    </source>
</evidence>
<name>A0ABR6BVQ7_9PSEU</name>
<keyword evidence="2" id="KW-1185">Reference proteome</keyword>
<evidence type="ECO:0008006" key="3">
    <source>
        <dbReference type="Google" id="ProtNLM"/>
    </source>
</evidence>
<dbReference type="Pfam" id="PF12079">
    <property type="entry name" value="DUF3558"/>
    <property type="match status" value="1"/>
</dbReference>
<comment type="caution">
    <text evidence="1">The sequence shown here is derived from an EMBL/GenBank/DDBJ whole genome shotgun (WGS) entry which is preliminary data.</text>
</comment>
<accession>A0ABR6BVQ7</accession>
<dbReference type="EMBL" id="JACJID010000008">
    <property type="protein sequence ID" value="MBA8931004.1"/>
    <property type="molecule type" value="Genomic_DNA"/>
</dbReference>